<feature type="region of interest" description="Disordered" evidence="1">
    <location>
        <begin position="1"/>
        <end position="29"/>
    </location>
</feature>
<keyword evidence="3" id="KW-1185">Reference proteome</keyword>
<evidence type="ECO:0000313" key="2">
    <source>
        <dbReference type="EMBL" id="MST50480.1"/>
    </source>
</evidence>
<comment type="caution">
    <text evidence="2">The sequence shown here is derived from an EMBL/GenBank/DDBJ whole genome shotgun (WGS) entry which is preliminary data.</text>
</comment>
<protein>
    <submittedName>
        <fullName evidence="2">Uncharacterized protein</fullName>
    </submittedName>
</protein>
<feature type="compositionally biased region" description="Basic and acidic residues" evidence="1">
    <location>
        <begin position="1"/>
        <end position="19"/>
    </location>
</feature>
<proteinExistence type="predicted"/>
<dbReference type="AlphaFoldDB" id="A0A7K0K5Z3"/>
<evidence type="ECO:0000256" key="1">
    <source>
        <dbReference type="SAM" id="MobiDB-lite"/>
    </source>
</evidence>
<reference evidence="2 3" key="1">
    <citation type="submission" date="2019-08" db="EMBL/GenBank/DDBJ databases">
        <title>In-depth cultivation of the pig gut microbiome towards novel bacterial diversity and tailored functional studies.</title>
        <authorList>
            <person name="Wylensek D."/>
            <person name="Hitch T.C.A."/>
            <person name="Clavel T."/>
        </authorList>
    </citation>
    <scope>NUCLEOTIDE SEQUENCE [LARGE SCALE GENOMIC DNA]</scope>
    <source>
        <strain evidence="2 3">RF-GAM-744-WT-7</strain>
    </source>
</reference>
<sequence length="250" mass="26725">MNDKNLFDEDANRGPEPHGDNAGFDFDQADQAQFDAQFEDLISKLGDLDDLEPEPGSSDLDQPQQVDPLIISPQARAVFLTPVASAEALAALCALSGIDLVIVPTEVGAVGVSTLEINEEAFGMALLAETLEDFDPKLDGIIAELNQLTKMPVVAIVGLLAPGTEMEPGVTGQVLAARWVGGEFETDLPAGLVVAQMPLQVEDLVLGRVEAIDQKGAVETKGIARWKALRMLGKGLKNARREAREKDEDL</sequence>
<gene>
    <name evidence="2" type="ORF">FYJ63_09645</name>
</gene>
<name>A0A7K0K5Z3_9ACTO</name>
<evidence type="ECO:0000313" key="3">
    <source>
        <dbReference type="Proteomes" id="UP000442535"/>
    </source>
</evidence>
<dbReference type="EMBL" id="VUMY01000020">
    <property type="protein sequence ID" value="MST50480.1"/>
    <property type="molecule type" value="Genomic_DNA"/>
</dbReference>
<organism evidence="2 3">
    <name type="scientific">Mobiluncus porci</name>
    <dbReference type="NCBI Taxonomy" id="2652278"/>
    <lineage>
        <taxon>Bacteria</taxon>
        <taxon>Bacillati</taxon>
        <taxon>Actinomycetota</taxon>
        <taxon>Actinomycetes</taxon>
        <taxon>Actinomycetales</taxon>
        <taxon>Actinomycetaceae</taxon>
        <taxon>Mobiluncus</taxon>
    </lineage>
</organism>
<feature type="region of interest" description="Disordered" evidence="1">
    <location>
        <begin position="45"/>
        <end position="64"/>
    </location>
</feature>
<dbReference type="Proteomes" id="UP000442535">
    <property type="component" value="Unassembled WGS sequence"/>
</dbReference>
<accession>A0A7K0K5Z3</accession>
<dbReference type="RefSeq" id="WP_154546188.1">
    <property type="nucleotide sequence ID" value="NZ_JAQYQY010000038.1"/>
</dbReference>